<evidence type="ECO:0000313" key="1">
    <source>
        <dbReference type="EMBL" id="AKN37042.1"/>
    </source>
</evidence>
<protein>
    <submittedName>
        <fullName evidence="1">Uncharacterized protein</fullName>
    </submittedName>
</protein>
<sequence>MFYVMECPDCFGTTLDLSEPLAVIKLQQQFLTKAKAVIVAQRRALYENSLSEGEAMEETMDYFYKSAKRFD</sequence>
<organism evidence="1">
    <name type="scientific">Vibrio cyclitrophicus</name>
    <dbReference type="NCBI Taxonomy" id="47951"/>
    <lineage>
        <taxon>Bacteria</taxon>
        <taxon>Pseudomonadati</taxon>
        <taxon>Pseudomonadota</taxon>
        <taxon>Gammaproteobacteria</taxon>
        <taxon>Vibrionales</taxon>
        <taxon>Vibrionaceae</taxon>
        <taxon>Vibrio</taxon>
    </lineage>
</organism>
<dbReference type="AlphaFoldDB" id="A0A0H3ZRH1"/>
<dbReference type="EMBL" id="KP795522">
    <property type="protein sequence ID" value="AKN37042.1"/>
    <property type="molecule type" value="Genomic_DNA"/>
</dbReference>
<proteinExistence type="predicted"/>
<reference evidence="1" key="1">
    <citation type="journal article" date="2015" name="MBio">
        <title>Eco-Evolutionary Dynamics of Episomes among Ecologically Cohesive Bacterial Populations.</title>
        <authorList>
            <person name="Xue H."/>
            <person name="Cordero O.X."/>
            <person name="Camas F.M."/>
            <person name="Trimble W."/>
            <person name="Meyer F."/>
            <person name="Guglielmini J."/>
            <person name="Rocha E.P."/>
            <person name="Polz M.F."/>
        </authorList>
    </citation>
    <scope>NUCLEOTIDE SEQUENCE</scope>
    <source>
        <strain evidence="1">FF_61</strain>
    </source>
</reference>
<accession>A0A0H3ZRH1</accession>
<name>A0A0H3ZRH1_9VIBR</name>